<dbReference type="STRING" id="536979.SAMN04488055_4758"/>
<feature type="active site" description="Schiff-base intermediate with substrate" evidence="6">
    <location>
        <position position="171"/>
    </location>
</feature>
<evidence type="ECO:0000256" key="5">
    <source>
        <dbReference type="PIRNR" id="PIRNR001365"/>
    </source>
</evidence>
<keyword evidence="4" id="KW-0119">Carbohydrate metabolism</keyword>
<reference evidence="8 9" key="1">
    <citation type="submission" date="2016-11" db="EMBL/GenBank/DDBJ databases">
        <authorList>
            <person name="Jaros S."/>
            <person name="Januszkiewicz K."/>
            <person name="Wedrychowicz H."/>
        </authorList>
    </citation>
    <scope>NUCLEOTIDE SEQUENCE [LARGE SCALE GENOMIC DNA]</scope>
    <source>
        <strain evidence="8 9">DSM 24787</strain>
    </source>
</reference>
<dbReference type="PANTHER" id="PTHR12128">
    <property type="entry name" value="DIHYDRODIPICOLINATE SYNTHASE"/>
    <property type="match status" value="1"/>
</dbReference>
<dbReference type="InterPro" id="IPR013785">
    <property type="entry name" value="Aldolase_TIM"/>
</dbReference>
<organism evidence="8 9">
    <name type="scientific">Chitinophaga niabensis</name>
    <dbReference type="NCBI Taxonomy" id="536979"/>
    <lineage>
        <taxon>Bacteria</taxon>
        <taxon>Pseudomonadati</taxon>
        <taxon>Bacteroidota</taxon>
        <taxon>Chitinophagia</taxon>
        <taxon>Chitinophagales</taxon>
        <taxon>Chitinophagaceae</taxon>
        <taxon>Chitinophaga</taxon>
    </lineage>
</organism>
<evidence type="ECO:0000256" key="3">
    <source>
        <dbReference type="ARBA" id="ARBA00023239"/>
    </source>
</evidence>
<proteinExistence type="inferred from homology"/>
<protein>
    <submittedName>
        <fullName evidence="8">N-acetylneuraminate lyase</fullName>
    </submittedName>
</protein>
<dbReference type="EMBL" id="FSRA01000002">
    <property type="protein sequence ID" value="SIO49669.1"/>
    <property type="molecule type" value="Genomic_DNA"/>
</dbReference>
<comment type="similarity">
    <text evidence="5">Belongs to the DapA family.</text>
</comment>
<sequence length="313" mass="34417">MKIEKMTGLIAAPFTPMHKDGSLNLAVIPAYYALLKNNGITGAFICGSTGEGVSLTNQEKRAVAKSWADVTKNDPAFKVISLLGGTSVRECMELAIHARESGLYAVAFTSPFYFKPANVKVLADMCMEIASVVPDMPFYYYHIPVLTGVGFNMIDLLQQIHGKCPNFAGVKFTHEDFMDFLSCLHFENEQYDMLWGRDENMLPALSVGAKGAVGSTFNYAAPLYNQLIDAYNNGEMEKARALQQQSIDMIRLLGKYGGIATGKAYMKVAGLDCGEFRKPVSNMSRERFEAFVKDVASLNFSAYCSKFPATVNS</sequence>
<dbReference type="SMART" id="SM01130">
    <property type="entry name" value="DHDPS"/>
    <property type="match status" value="1"/>
</dbReference>
<dbReference type="PRINTS" id="PR00146">
    <property type="entry name" value="DHPICSNTHASE"/>
</dbReference>
<evidence type="ECO:0000256" key="6">
    <source>
        <dbReference type="PIRSR" id="PIRSR001365-1"/>
    </source>
</evidence>
<feature type="binding site" evidence="7">
    <location>
        <position position="49"/>
    </location>
    <ligand>
        <name>pyruvate</name>
        <dbReference type="ChEBI" id="CHEBI:15361"/>
    </ligand>
</feature>
<evidence type="ECO:0000313" key="9">
    <source>
        <dbReference type="Proteomes" id="UP000185003"/>
    </source>
</evidence>
<keyword evidence="9" id="KW-1185">Reference proteome</keyword>
<dbReference type="PANTHER" id="PTHR12128:SF21">
    <property type="entry name" value="N-ACETYLNEURAMINATE LYASE"/>
    <property type="match status" value="1"/>
</dbReference>
<comment type="subcellular location">
    <subcellularLocation>
        <location evidence="1">Cytoplasm</location>
    </subcellularLocation>
</comment>
<dbReference type="Proteomes" id="UP000185003">
    <property type="component" value="Unassembled WGS sequence"/>
</dbReference>
<dbReference type="GO" id="GO:0016829">
    <property type="term" value="F:lyase activity"/>
    <property type="evidence" value="ECO:0007669"/>
    <property type="project" value="UniProtKB-KW"/>
</dbReference>
<evidence type="ECO:0000256" key="2">
    <source>
        <dbReference type="ARBA" id="ARBA00022490"/>
    </source>
</evidence>
<feature type="active site" description="Proton donor/acceptor" evidence="6">
    <location>
        <position position="141"/>
    </location>
</feature>
<name>A0A1N6JZJ6_9BACT</name>
<dbReference type="SUPFAM" id="SSF51569">
    <property type="entry name" value="Aldolase"/>
    <property type="match status" value="1"/>
</dbReference>
<keyword evidence="3 5" id="KW-0456">Lyase</keyword>
<dbReference type="Gene3D" id="3.20.20.70">
    <property type="entry name" value="Aldolase class I"/>
    <property type="match status" value="1"/>
</dbReference>
<evidence type="ECO:0000313" key="8">
    <source>
        <dbReference type="EMBL" id="SIO49669.1"/>
    </source>
</evidence>
<evidence type="ECO:0000256" key="1">
    <source>
        <dbReference type="ARBA" id="ARBA00004496"/>
    </source>
</evidence>
<evidence type="ECO:0000256" key="4">
    <source>
        <dbReference type="ARBA" id="ARBA00023277"/>
    </source>
</evidence>
<dbReference type="RefSeq" id="WP_074242058.1">
    <property type="nucleotide sequence ID" value="NZ_FSRA01000002.1"/>
</dbReference>
<dbReference type="PIRSF" id="PIRSF001365">
    <property type="entry name" value="DHDPS"/>
    <property type="match status" value="1"/>
</dbReference>
<accession>A0A1N6JZJ6</accession>
<dbReference type="Pfam" id="PF00701">
    <property type="entry name" value="DHDPS"/>
    <property type="match status" value="1"/>
</dbReference>
<gene>
    <name evidence="8" type="ORF">SAMN04488055_4758</name>
</gene>
<dbReference type="OrthoDB" id="9778880at2"/>
<feature type="binding site" evidence="7">
    <location>
        <position position="213"/>
    </location>
    <ligand>
        <name>pyruvate</name>
        <dbReference type="ChEBI" id="CHEBI:15361"/>
    </ligand>
</feature>
<keyword evidence="2" id="KW-0963">Cytoplasm</keyword>
<evidence type="ECO:0000256" key="7">
    <source>
        <dbReference type="PIRSR" id="PIRSR001365-2"/>
    </source>
</evidence>
<dbReference type="InterPro" id="IPR002220">
    <property type="entry name" value="DapA-like"/>
</dbReference>
<dbReference type="AlphaFoldDB" id="A0A1N6JZJ6"/>
<dbReference type="GO" id="GO:0005737">
    <property type="term" value="C:cytoplasm"/>
    <property type="evidence" value="ECO:0007669"/>
    <property type="project" value="UniProtKB-SubCell"/>
</dbReference>